<accession>A0A2P9AQV6</accession>
<name>A0A2P9AQV6_9HYPH</name>
<gene>
    <name evidence="2" type="ORF">BQ8482_350192</name>
</gene>
<proteinExistence type="predicted"/>
<dbReference type="AlphaFoldDB" id="A0A2P9AQV6"/>
<sequence length="65" mass="7236">MDNHRPGQTQPQIGTGRLKKSSAALTKIQERISPAERMIERDSGGFFTTLAVVSEQRRGHDVVNM</sequence>
<evidence type="ECO:0000313" key="3">
    <source>
        <dbReference type="Proteomes" id="UP000245698"/>
    </source>
</evidence>
<evidence type="ECO:0000256" key="1">
    <source>
        <dbReference type="SAM" id="MobiDB-lite"/>
    </source>
</evidence>
<feature type="compositionally biased region" description="Polar residues" evidence="1">
    <location>
        <begin position="1"/>
        <end position="13"/>
    </location>
</feature>
<organism evidence="2 3">
    <name type="scientific">Mesorhizobium delmotii</name>
    <dbReference type="NCBI Taxonomy" id="1631247"/>
    <lineage>
        <taxon>Bacteria</taxon>
        <taxon>Pseudomonadati</taxon>
        <taxon>Pseudomonadota</taxon>
        <taxon>Alphaproteobacteria</taxon>
        <taxon>Hyphomicrobiales</taxon>
        <taxon>Phyllobacteriaceae</taxon>
        <taxon>Mesorhizobium</taxon>
    </lineage>
</organism>
<dbReference type="Proteomes" id="UP000245698">
    <property type="component" value="Unassembled WGS sequence"/>
</dbReference>
<dbReference type="EMBL" id="FUIG01000043">
    <property type="protein sequence ID" value="SJM33548.1"/>
    <property type="molecule type" value="Genomic_DNA"/>
</dbReference>
<feature type="region of interest" description="Disordered" evidence="1">
    <location>
        <begin position="1"/>
        <end position="24"/>
    </location>
</feature>
<keyword evidence="3" id="KW-1185">Reference proteome</keyword>
<reference evidence="3" key="1">
    <citation type="submission" date="2016-12" db="EMBL/GenBank/DDBJ databases">
        <authorList>
            <person name="Brunel B."/>
        </authorList>
    </citation>
    <scope>NUCLEOTIDE SEQUENCE [LARGE SCALE GENOMIC DNA]</scope>
</reference>
<protein>
    <submittedName>
        <fullName evidence="2">Uncharacterized protein</fullName>
    </submittedName>
</protein>
<evidence type="ECO:0000313" key="2">
    <source>
        <dbReference type="EMBL" id="SJM33548.1"/>
    </source>
</evidence>